<evidence type="ECO:0000256" key="1">
    <source>
        <dbReference type="SAM" id="Phobius"/>
    </source>
</evidence>
<reference evidence="2" key="1">
    <citation type="submission" date="2017-03" db="EMBL/GenBank/DDBJ databases">
        <title>The mitochondrial genome of the carnivorous plant Utricularia reniformis (Lentibulariaceae): structure, comparative analysis and evolutionary landmarks.</title>
        <authorList>
            <person name="Silva S.R."/>
            <person name="Alvarenga D.O."/>
            <person name="Michael T.P."/>
            <person name="Miranda V.F.O."/>
            <person name="Varani A.M."/>
        </authorList>
    </citation>
    <scope>NUCLEOTIDE SEQUENCE</scope>
</reference>
<gene>
    <name evidence="2" type="ORF">AEK19_MT2255</name>
</gene>
<feature type="transmembrane region" description="Helical" evidence="1">
    <location>
        <begin position="6"/>
        <end position="32"/>
    </location>
</feature>
<dbReference type="EMBL" id="KY774314">
    <property type="protein sequence ID" value="ART30442.1"/>
    <property type="molecule type" value="Genomic_DNA"/>
</dbReference>
<protein>
    <submittedName>
        <fullName evidence="2">Uncharacterized protein</fullName>
    </submittedName>
</protein>
<accession>A0A1Y0AZ43</accession>
<keyword evidence="1" id="KW-0472">Membrane</keyword>
<keyword evidence="1" id="KW-0812">Transmembrane</keyword>
<organism evidence="2">
    <name type="scientific">Utricularia reniformis</name>
    <dbReference type="NCBI Taxonomy" id="192314"/>
    <lineage>
        <taxon>Eukaryota</taxon>
        <taxon>Viridiplantae</taxon>
        <taxon>Streptophyta</taxon>
        <taxon>Embryophyta</taxon>
        <taxon>Tracheophyta</taxon>
        <taxon>Spermatophyta</taxon>
        <taxon>Magnoliopsida</taxon>
        <taxon>eudicotyledons</taxon>
        <taxon>Gunneridae</taxon>
        <taxon>Pentapetalae</taxon>
        <taxon>asterids</taxon>
        <taxon>lamiids</taxon>
        <taxon>Lamiales</taxon>
        <taxon>Lentibulariaceae</taxon>
        <taxon>Utricularia</taxon>
    </lineage>
</organism>
<sequence>MPWLLSNSLLIIIVIFILDFSIHMICTMAFPLDFKSAHPNRDVFVAMVSWGLFESILSESISLERVIYANRTINVIRKRVY</sequence>
<geneLocation type="mitochondrion" evidence="2"/>
<dbReference type="AlphaFoldDB" id="A0A1Y0AZ43"/>
<evidence type="ECO:0000313" key="2">
    <source>
        <dbReference type="EMBL" id="ART30442.1"/>
    </source>
</evidence>
<proteinExistence type="predicted"/>
<keyword evidence="1" id="KW-1133">Transmembrane helix</keyword>
<keyword evidence="2" id="KW-0496">Mitochondrion</keyword>
<name>A0A1Y0AZ43_9LAMI</name>